<comment type="caution">
    <text evidence="1">The sequence shown here is derived from an EMBL/GenBank/DDBJ whole genome shotgun (WGS) entry which is preliminary data.</text>
</comment>
<evidence type="ECO:0000313" key="2">
    <source>
        <dbReference type="Proteomes" id="UP000604825"/>
    </source>
</evidence>
<dbReference type="AlphaFoldDB" id="A0A811QVH6"/>
<protein>
    <submittedName>
        <fullName evidence="1">Uncharacterized protein</fullName>
    </submittedName>
</protein>
<organism evidence="1 2">
    <name type="scientific">Miscanthus lutarioriparius</name>
    <dbReference type="NCBI Taxonomy" id="422564"/>
    <lineage>
        <taxon>Eukaryota</taxon>
        <taxon>Viridiplantae</taxon>
        <taxon>Streptophyta</taxon>
        <taxon>Embryophyta</taxon>
        <taxon>Tracheophyta</taxon>
        <taxon>Spermatophyta</taxon>
        <taxon>Magnoliopsida</taxon>
        <taxon>Liliopsida</taxon>
        <taxon>Poales</taxon>
        <taxon>Poaceae</taxon>
        <taxon>PACMAD clade</taxon>
        <taxon>Panicoideae</taxon>
        <taxon>Andropogonodae</taxon>
        <taxon>Andropogoneae</taxon>
        <taxon>Saccharinae</taxon>
        <taxon>Miscanthus</taxon>
    </lineage>
</organism>
<sequence>MAAPGGLQHRPQLYKIEAQRSCYNTVEWLERYQGKDINGEEELIKGVFQNATDALPTCPKFIFEDEWVFRPTEEEKERMNMVYEGAWSSRIDI</sequence>
<accession>A0A811QVH6</accession>
<name>A0A811QVH6_9POAL</name>
<reference evidence="1" key="1">
    <citation type="submission" date="2020-10" db="EMBL/GenBank/DDBJ databases">
        <authorList>
            <person name="Han B."/>
            <person name="Lu T."/>
            <person name="Zhao Q."/>
            <person name="Huang X."/>
            <person name="Zhao Y."/>
        </authorList>
    </citation>
    <scope>NUCLEOTIDE SEQUENCE</scope>
</reference>
<dbReference type="Proteomes" id="UP000604825">
    <property type="component" value="Unassembled WGS sequence"/>
</dbReference>
<evidence type="ECO:0000313" key="1">
    <source>
        <dbReference type="EMBL" id="CAD6260947.1"/>
    </source>
</evidence>
<dbReference type="EMBL" id="CAJGYO010000011">
    <property type="protein sequence ID" value="CAD6260947.1"/>
    <property type="molecule type" value="Genomic_DNA"/>
</dbReference>
<proteinExistence type="predicted"/>
<keyword evidence="2" id="KW-1185">Reference proteome</keyword>
<gene>
    <name evidence="1" type="ORF">NCGR_LOCUS44370</name>
</gene>